<feature type="compositionally biased region" description="Polar residues" evidence="6">
    <location>
        <begin position="131"/>
        <end position="140"/>
    </location>
</feature>
<dbReference type="AlphaFoldDB" id="A0A7N0U9U4"/>
<dbReference type="GO" id="GO:0005634">
    <property type="term" value="C:nucleus"/>
    <property type="evidence" value="ECO:0007669"/>
    <property type="project" value="UniProtKB-SubCell"/>
</dbReference>
<dbReference type="InterPro" id="IPR038945">
    <property type="entry name" value="MBD13-like"/>
</dbReference>
<dbReference type="InterPro" id="IPR016177">
    <property type="entry name" value="DNA-bd_dom_sf"/>
</dbReference>
<dbReference type="PANTHER" id="PTHR34067">
    <property type="entry name" value="OS04G0193200 PROTEIN"/>
    <property type="match status" value="1"/>
</dbReference>
<name>A0A7N0U9U4_KALFE</name>
<keyword evidence="4" id="KW-0804">Transcription</keyword>
<dbReference type="Proteomes" id="UP000594263">
    <property type="component" value="Unplaced"/>
</dbReference>
<evidence type="ECO:0000256" key="4">
    <source>
        <dbReference type="ARBA" id="ARBA00023163"/>
    </source>
</evidence>
<evidence type="ECO:0000256" key="5">
    <source>
        <dbReference type="ARBA" id="ARBA00023242"/>
    </source>
</evidence>
<keyword evidence="5" id="KW-0539">Nucleus</keyword>
<feature type="compositionally biased region" description="Basic and acidic residues" evidence="6">
    <location>
        <begin position="237"/>
        <end position="257"/>
    </location>
</feature>
<feature type="domain" description="MBD" evidence="7">
    <location>
        <begin position="16"/>
        <end position="95"/>
    </location>
</feature>
<feature type="domain" description="MBD" evidence="7">
    <location>
        <begin position="138"/>
        <end position="205"/>
    </location>
</feature>
<feature type="compositionally biased region" description="Polar residues" evidence="6">
    <location>
        <begin position="321"/>
        <end position="333"/>
    </location>
</feature>
<dbReference type="Gramene" id="Kaladp0058s0469.1.v1.1">
    <property type="protein sequence ID" value="Kaladp0058s0469.1.v1.1"/>
    <property type="gene ID" value="Kaladp0058s0469.v1.1"/>
</dbReference>
<feature type="region of interest" description="Disordered" evidence="6">
    <location>
        <begin position="237"/>
        <end position="347"/>
    </location>
</feature>
<dbReference type="PANTHER" id="PTHR34067:SF20">
    <property type="entry name" value="OS08G0206700 PROTEIN"/>
    <property type="match status" value="1"/>
</dbReference>
<evidence type="ECO:0000313" key="8">
    <source>
        <dbReference type="EnsemblPlants" id="Kaladp0058s0469.1.v1.1"/>
    </source>
</evidence>
<feature type="compositionally biased region" description="Polar residues" evidence="6">
    <location>
        <begin position="83"/>
        <end position="111"/>
    </location>
</feature>
<protein>
    <recommendedName>
        <fullName evidence="7">MBD domain-containing protein</fullName>
    </recommendedName>
</protein>
<feature type="compositionally biased region" description="Basic and acidic residues" evidence="6">
    <location>
        <begin position="286"/>
        <end position="304"/>
    </location>
</feature>
<dbReference type="OMA" id="KETHDSN"/>
<keyword evidence="9" id="KW-1185">Reference proteome</keyword>
<sequence>MDLGRKNKKMINIPRDLVDHEPEEWLPTGWTVKLKFRGDGRRDKYYFSPSGEVALNSKVGVFRYLGLDPKTIGLSPPPKTPCLPSNSSTFDPNLSPEASTPITATETTSPRIRTAAHSAPSEKNKNISRGGDSSLQTASFERSPAEGLPPGWIKEIKIQKIRGKIRRDPYYTDPASGYVFRSMKDSLRYIETGEPGRLAIKPKSPGVTKTAELCGNQMKSQLTDGCVWKSSENSTHEKAGLSAMKHSENSKETHDSNFPKAINMDQGSTPIIEKKRIADPIQKFGKKQDQLGTRDSKIKKEPSLPRRSSGRLAALKERIESQSNEDSSKSMTKSPAEAEKSETFSANNCQSKSSLALSYDESWLDPCIDFAVKTLTGTIPTRKDLNVLDYFGQSQGDGSGTHPSSILNHVTEAGNSSGNLDVAELPPITMAASRNSYVQNLVGSASVCHLVRGTDKSLFR</sequence>
<evidence type="ECO:0000256" key="3">
    <source>
        <dbReference type="ARBA" id="ARBA00023125"/>
    </source>
</evidence>
<dbReference type="Pfam" id="PF01429">
    <property type="entry name" value="MBD"/>
    <property type="match status" value="1"/>
</dbReference>
<dbReference type="SUPFAM" id="SSF54171">
    <property type="entry name" value="DNA-binding domain"/>
    <property type="match status" value="2"/>
</dbReference>
<proteinExistence type="predicted"/>
<dbReference type="InterPro" id="IPR001739">
    <property type="entry name" value="Methyl_CpG_DNA-bd"/>
</dbReference>
<feature type="region of interest" description="Disordered" evidence="6">
    <location>
        <begin position="74"/>
        <end position="146"/>
    </location>
</feature>
<reference evidence="8" key="1">
    <citation type="submission" date="2021-01" db="UniProtKB">
        <authorList>
            <consortium name="EnsemblPlants"/>
        </authorList>
    </citation>
    <scope>IDENTIFICATION</scope>
</reference>
<dbReference type="EnsemblPlants" id="Kaladp0058s0469.1.v1.1">
    <property type="protein sequence ID" value="Kaladp0058s0469.1.v1.1"/>
    <property type="gene ID" value="Kaladp0058s0469.v1.1"/>
</dbReference>
<evidence type="ECO:0000313" key="9">
    <source>
        <dbReference type="Proteomes" id="UP000594263"/>
    </source>
</evidence>
<accession>A0A7N0U9U4</accession>
<keyword evidence="3" id="KW-0238">DNA-binding</keyword>
<dbReference type="PROSITE" id="PS50982">
    <property type="entry name" value="MBD"/>
    <property type="match status" value="2"/>
</dbReference>
<dbReference type="Gene3D" id="3.30.890.10">
    <property type="entry name" value="Methyl-cpg-binding Protein 2, Chain A"/>
    <property type="match status" value="2"/>
</dbReference>
<evidence type="ECO:0000256" key="6">
    <source>
        <dbReference type="SAM" id="MobiDB-lite"/>
    </source>
</evidence>
<comment type="subcellular location">
    <subcellularLocation>
        <location evidence="1">Nucleus</location>
    </subcellularLocation>
</comment>
<keyword evidence="2" id="KW-0805">Transcription regulation</keyword>
<evidence type="ECO:0000259" key="7">
    <source>
        <dbReference type="PROSITE" id="PS50982"/>
    </source>
</evidence>
<dbReference type="GO" id="GO:0003677">
    <property type="term" value="F:DNA binding"/>
    <property type="evidence" value="ECO:0007669"/>
    <property type="project" value="UniProtKB-KW"/>
</dbReference>
<organism evidence="8 9">
    <name type="scientific">Kalanchoe fedtschenkoi</name>
    <name type="common">Lavender scallops</name>
    <name type="synonym">South American air plant</name>
    <dbReference type="NCBI Taxonomy" id="63787"/>
    <lineage>
        <taxon>Eukaryota</taxon>
        <taxon>Viridiplantae</taxon>
        <taxon>Streptophyta</taxon>
        <taxon>Embryophyta</taxon>
        <taxon>Tracheophyta</taxon>
        <taxon>Spermatophyta</taxon>
        <taxon>Magnoliopsida</taxon>
        <taxon>eudicotyledons</taxon>
        <taxon>Gunneridae</taxon>
        <taxon>Pentapetalae</taxon>
        <taxon>Saxifragales</taxon>
        <taxon>Crassulaceae</taxon>
        <taxon>Kalanchoe</taxon>
    </lineage>
</organism>
<evidence type="ECO:0000256" key="1">
    <source>
        <dbReference type="ARBA" id="ARBA00004123"/>
    </source>
</evidence>
<evidence type="ECO:0000256" key="2">
    <source>
        <dbReference type="ARBA" id="ARBA00023015"/>
    </source>
</evidence>